<reference evidence="3" key="1">
    <citation type="journal article" date="2013" name="Science">
        <title>Comparative analysis of bat genomes provides insight into the evolution of flight and immunity.</title>
        <authorList>
            <person name="Zhang G."/>
            <person name="Cowled C."/>
            <person name="Shi Z."/>
            <person name="Huang Z."/>
            <person name="Bishop-Lilly K.A."/>
            <person name="Fang X."/>
            <person name="Wynne J.W."/>
            <person name="Xiong Z."/>
            <person name="Baker M.L."/>
            <person name="Zhao W."/>
            <person name="Tachedjian M."/>
            <person name="Zhu Y."/>
            <person name="Zhou P."/>
            <person name="Jiang X."/>
            <person name="Ng J."/>
            <person name="Yang L."/>
            <person name="Wu L."/>
            <person name="Xiao J."/>
            <person name="Feng Y."/>
            <person name="Chen Y."/>
            <person name="Sun X."/>
            <person name="Zhang Y."/>
            <person name="Marsh G.A."/>
            <person name="Crameri G."/>
            <person name="Broder C.C."/>
            <person name="Frey K.G."/>
            <person name="Wang L.F."/>
            <person name="Wang J."/>
        </authorList>
    </citation>
    <scope>NUCLEOTIDE SEQUENCE [LARGE SCALE GENOMIC DNA]</scope>
</reference>
<organism evidence="2 3">
    <name type="scientific">Pteropus alecto</name>
    <name type="common">Black flying fox</name>
    <dbReference type="NCBI Taxonomy" id="9402"/>
    <lineage>
        <taxon>Eukaryota</taxon>
        <taxon>Metazoa</taxon>
        <taxon>Chordata</taxon>
        <taxon>Craniata</taxon>
        <taxon>Vertebrata</taxon>
        <taxon>Euteleostomi</taxon>
        <taxon>Mammalia</taxon>
        <taxon>Eutheria</taxon>
        <taxon>Laurasiatheria</taxon>
        <taxon>Chiroptera</taxon>
        <taxon>Yinpterochiroptera</taxon>
        <taxon>Pteropodoidea</taxon>
        <taxon>Pteropodidae</taxon>
        <taxon>Pteropodinae</taxon>
        <taxon>Pteropus</taxon>
    </lineage>
</organism>
<dbReference type="AlphaFoldDB" id="L5KUP7"/>
<sequence length="234" mass="24641">MDEEEDGWAECLAITRLVPPQRVTRRDPVTPQPHSRACARAWGPAAHRRCTRVLTAAVADRRPAPALPHAGTGTLHPASQARREGQPFPHGACAACARRASVPAVGHSPTPDPGAGDALRPRNGGRGPHRGVGKANGVSAAGPPREPPASPRGRSTCHPGWNSPPVPQRPTAGDGHTTRLRSAIKTFAASVQGRTLFLQLSDTEVQVLKSDFNFCGTEVPAVRSGLDAQGWHAV</sequence>
<dbReference type="Proteomes" id="UP000010552">
    <property type="component" value="Unassembled WGS sequence"/>
</dbReference>
<evidence type="ECO:0000313" key="2">
    <source>
        <dbReference type="EMBL" id="ELK15189.1"/>
    </source>
</evidence>
<gene>
    <name evidence="2" type="ORF">PAL_GLEAN10009365</name>
</gene>
<protein>
    <submittedName>
        <fullName evidence="2">Uncharacterized protein</fullName>
    </submittedName>
</protein>
<proteinExistence type="predicted"/>
<feature type="region of interest" description="Disordered" evidence="1">
    <location>
        <begin position="61"/>
        <end position="87"/>
    </location>
</feature>
<name>L5KUP7_PTEAL</name>
<evidence type="ECO:0000313" key="3">
    <source>
        <dbReference type="Proteomes" id="UP000010552"/>
    </source>
</evidence>
<keyword evidence="3" id="KW-1185">Reference proteome</keyword>
<accession>L5KUP7</accession>
<feature type="region of interest" description="Disordered" evidence="1">
    <location>
        <begin position="103"/>
        <end position="176"/>
    </location>
</feature>
<evidence type="ECO:0000256" key="1">
    <source>
        <dbReference type="SAM" id="MobiDB-lite"/>
    </source>
</evidence>
<dbReference type="EMBL" id="KB030552">
    <property type="protein sequence ID" value="ELK15189.1"/>
    <property type="molecule type" value="Genomic_DNA"/>
</dbReference>
<dbReference type="InParanoid" id="L5KUP7"/>